<dbReference type="RefSeq" id="WP_015590175.1">
    <property type="nucleotide sequence ID" value="NC_021169.1"/>
</dbReference>
<dbReference type="HOGENOM" id="CLU_113587_0_0_2"/>
<feature type="coiled-coil region" evidence="1">
    <location>
        <begin position="5"/>
        <end position="40"/>
    </location>
</feature>
<dbReference type="EMBL" id="CP005290">
    <property type="protein sequence ID" value="AGK60576.1"/>
    <property type="molecule type" value="Genomic_DNA"/>
</dbReference>
<dbReference type="Proteomes" id="UP000013307">
    <property type="component" value="Chromosome"/>
</dbReference>
<accession>N0BJD7</accession>
<evidence type="ECO:0000256" key="1">
    <source>
        <dbReference type="SAM" id="Coils"/>
    </source>
</evidence>
<reference evidence="2 3" key="1">
    <citation type="journal article" date="2013" name="Genome Announc.">
        <title>Complete Genome Sequence of the Thermophilic and Facultatively Chemolithoautotrophic Sulfate Reducer Archaeoglobus sulfaticallidus Strain PM70-1T.</title>
        <authorList>
            <person name="Stokke R."/>
            <person name="Hocking W.P."/>
            <person name="Steinsbu B.O."/>
            <person name="Steen I.H."/>
        </authorList>
    </citation>
    <scope>NUCLEOTIDE SEQUENCE [LARGE SCALE GENOMIC DNA]</scope>
    <source>
        <strain evidence="2">PM70-1</strain>
    </source>
</reference>
<dbReference type="STRING" id="387631.Asulf_00555"/>
<keyword evidence="3" id="KW-1185">Reference proteome</keyword>
<gene>
    <name evidence="2" type="ORF">Asulf_00555</name>
</gene>
<sequence length="215" mass="25056">MENFIKDLNELVEKISDDLEEEQKSEILRLRDNLVELKERKIVNTAHSVMELIVARHLLDKGYSVDVEYNLNSISCDVYGEKGLGNIIVEIETGFVPPFHALDPQRYLRARISSKIARYSHYCSKFVIGVPQHYLMPVDEIFLLPPRKRKLSELKRVKSLCDIYYSNPPVTINEVKNARLHSIYILDVDNASLTELDPETYYEILRKHRDILIPQ</sequence>
<name>N0BJD7_9EURY</name>
<dbReference type="OrthoDB" id="34756at2157"/>
<evidence type="ECO:0000313" key="2">
    <source>
        <dbReference type="EMBL" id="AGK60576.1"/>
    </source>
</evidence>
<evidence type="ECO:0000313" key="3">
    <source>
        <dbReference type="Proteomes" id="UP000013307"/>
    </source>
</evidence>
<dbReference type="GeneID" id="15392198"/>
<dbReference type="AlphaFoldDB" id="N0BJD7"/>
<keyword evidence="1" id="KW-0175">Coiled coil</keyword>
<dbReference type="KEGG" id="ast:Asulf_00555"/>
<dbReference type="eggNOG" id="arCOG05906">
    <property type="taxonomic scope" value="Archaea"/>
</dbReference>
<organism evidence="2 3">
    <name type="scientific">Archaeoglobus sulfaticallidus PM70-1</name>
    <dbReference type="NCBI Taxonomy" id="387631"/>
    <lineage>
        <taxon>Archaea</taxon>
        <taxon>Methanobacteriati</taxon>
        <taxon>Methanobacteriota</taxon>
        <taxon>Archaeoglobi</taxon>
        <taxon>Archaeoglobales</taxon>
        <taxon>Archaeoglobaceae</taxon>
        <taxon>Archaeoglobus</taxon>
    </lineage>
</organism>
<proteinExistence type="predicted"/>
<protein>
    <submittedName>
        <fullName evidence="2">Uncharacterized protein</fullName>
    </submittedName>
</protein>